<gene>
    <name evidence="6" type="ORF">HPBE_LOCUS9568</name>
</gene>
<reference evidence="6 7" key="1">
    <citation type="submission" date="2018-11" db="EMBL/GenBank/DDBJ databases">
        <authorList>
            <consortium name="Pathogen Informatics"/>
        </authorList>
    </citation>
    <scope>NUCLEOTIDE SEQUENCE [LARGE SCALE GENOMIC DNA]</scope>
</reference>
<dbReference type="PANTHER" id="PTHR11347">
    <property type="entry name" value="CYCLIC NUCLEOTIDE PHOSPHODIESTERASE"/>
    <property type="match status" value="1"/>
</dbReference>
<dbReference type="OrthoDB" id="189220at2759"/>
<evidence type="ECO:0000256" key="3">
    <source>
        <dbReference type="ARBA" id="ARBA00023149"/>
    </source>
</evidence>
<evidence type="ECO:0000256" key="2">
    <source>
        <dbReference type="ARBA" id="ARBA00022801"/>
    </source>
</evidence>
<keyword evidence="3" id="KW-0114">cAMP</keyword>
<dbReference type="WBParaSite" id="HPBE_0000956701-mRNA-1">
    <property type="protein sequence ID" value="HPBE_0000956701-mRNA-1"/>
    <property type="gene ID" value="HPBE_0000956701"/>
</dbReference>
<dbReference type="AlphaFoldDB" id="A0A183FPL5"/>
<proteinExistence type="predicted"/>
<keyword evidence="2" id="KW-0378">Hydrolase</keyword>
<dbReference type="Proteomes" id="UP000050761">
    <property type="component" value="Unassembled WGS sequence"/>
</dbReference>
<dbReference type="InterPro" id="IPR040844">
    <property type="entry name" value="PDE4_UCR"/>
</dbReference>
<name>A0A183FPL5_HELPZ</name>
<dbReference type="GO" id="GO:0004115">
    <property type="term" value="F:3',5'-cyclic-AMP phosphodiesterase activity"/>
    <property type="evidence" value="ECO:0007669"/>
    <property type="project" value="UniProtKB-EC"/>
</dbReference>
<dbReference type="EMBL" id="UZAH01026479">
    <property type="protein sequence ID" value="VDO81335.1"/>
    <property type="molecule type" value="Genomic_DNA"/>
</dbReference>
<evidence type="ECO:0000313" key="8">
    <source>
        <dbReference type="WBParaSite" id="HPBE_0000956701-mRNA-1"/>
    </source>
</evidence>
<feature type="region of interest" description="Disordered" evidence="4">
    <location>
        <begin position="77"/>
        <end position="97"/>
    </location>
</feature>
<evidence type="ECO:0000256" key="4">
    <source>
        <dbReference type="SAM" id="MobiDB-lite"/>
    </source>
</evidence>
<organism evidence="7 8">
    <name type="scientific">Heligmosomoides polygyrus</name>
    <name type="common">Parasitic roundworm</name>
    <dbReference type="NCBI Taxonomy" id="6339"/>
    <lineage>
        <taxon>Eukaryota</taxon>
        <taxon>Metazoa</taxon>
        <taxon>Ecdysozoa</taxon>
        <taxon>Nematoda</taxon>
        <taxon>Chromadorea</taxon>
        <taxon>Rhabditida</taxon>
        <taxon>Rhabditina</taxon>
        <taxon>Rhabditomorpha</taxon>
        <taxon>Strongyloidea</taxon>
        <taxon>Heligmosomidae</taxon>
        <taxon>Heligmosomoides</taxon>
    </lineage>
</organism>
<evidence type="ECO:0000313" key="7">
    <source>
        <dbReference type="Proteomes" id="UP000050761"/>
    </source>
</evidence>
<reference evidence="8" key="2">
    <citation type="submission" date="2019-09" db="UniProtKB">
        <authorList>
            <consortium name="WormBaseParasite"/>
        </authorList>
    </citation>
    <scope>IDENTIFICATION</scope>
</reference>
<dbReference type="EC" id="3.1.4.53" evidence="1"/>
<evidence type="ECO:0000259" key="5">
    <source>
        <dbReference type="Pfam" id="PF18100"/>
    </source>
</evidence>
<evidence type="ECO:0000313" key="6">
    <source>
        <dbReference type="EMBL" id="VDO81335.1"/>
    </source>
</evidence>
<dbReference type="Pfam" id="PF18100">
    <property type="entry name" value="PDE4_UCR"/>
    <property type="match status" value="1"/>
</dbReference>
<accession>A0A183FPL5</accession>
<accession>A0A3P8C953</accession>
<evidence type="ECO:0000256" key="1">
    <source>
        <dbReference type="ARBA" id="ARBA00012276"/>
    </source>
</evidence>
<keyword evidence="7" id="KW-1185">Reference proteome</keyword>
<sequence length="214" mass="24444">MLWKRRWATIKGDEKECGDQTERPCFSWSLPVRPTNEPISFRHGDDLIVTPFAQLLASLRNVRANLISIANIQSSDDGRHANRTAKRPPLHNTPLPENVVNCAQETLEELDWCLDQLETIQTHRSVSEMASSKFRKMLNKELSHFAESSKSGTQVSKFLITTYMDKDDDDPTIEIEVPGEVSGSTNHFFLLLCMCVFKKVLVSFNLFCAFYLFI</sequence>
<protein>
    <recommendedName>
        <fullName evidence="1">3',5'-cyclic-AMP phosphodiesterase</fullName>
        <ecNumber evidence="1">3.1.4.53</ecNumber>
    </recommendedName>
</protein>
<feature type="domain" description="Phosphodiesterase 4 upstream conserved regions (UCR)" evidence="5">
    <location>
        <begin position="49"/>
        <end position="165"/>
    </location>
</feature>